<dbReference type="RefSeq" id="WP_126990563.1">
    <property type="nucleotide sequence ID" value="NZ_JTFC01000031.1"/>
</dbReference>
<keyword evidence="2" id="KW-1185">Reference proteome</keyword>
<reference evidence="1 2" key="1">
    <citation type="submission" date="2014-11" db="EMBL/GenBank/DDBJ databases">
        <title>Genome sequence and analysis of novel Kurthia sp.</title>
        <authorList>
            <person name="Lawson J.N."/>
            <person name="Gonzalez J.E."/>
            <person name="Rinauldi L."/>
            <person name="Xuan Z."/>
            <person name="Firman A."/>
            <person name="Shaddox L."/>
            <person name="Trudeau A."/>
            <person name="Shah S."/>
            <person name="Reiman D."/>
        </authorList>
    </citation>
    <scope>NUCLEOTIDE SEQUENCE [LARGE SCALE GENOMIC DNA]</scope>
    <source>
        <strain evidence="1 2">3B1D</strain>
    </source>
</reference>
<accession>A0A433RSE7</accession>
<gene>
    <name evidence="1" type="ORF">QI30_08850</name>
</gene>
<dbReference type="Proteomes" id="UP000288623">
    <property type="component" value="Unassembled WGS sequence"/>
</dbReference>
<comment type="caution">
    <text evidence="1">The sequence shown here is derived from an EMBL/GenBank/DDBJ whole genome shotgun (WGS) entry which is preliminary data.</text>
</comment>
<evidence type="ECO:0000313" key="1">
    <source>
        <dbReference type="EMBL" id="RUS55068.1"/>
    </source>
</evidence>
<dbReference type="AlphaFoldDB" id="A0A433RSE7"/>
<evidence type="ECO:0000313" key="2">
    <source>
        <dbReference type="Proteomes" id="UP000288623"/>
    </source>
</evidence>
<dbReference type="InterPro" id="IPR019650">
    <property type="entry name" value="DUF2513"/>
</dbReference>
<proteinExistence type="predicted"/>
<evidence type="ECO:0008006" key="3">
    <source>
        <dbReference type="Google" id="ProtNLM"/>
    </source>
</evidence>
<dbReference type="Pfam" id="PF10711">
    <property type="entry name" value="DUF2513"/>
    <property type="match status" value="1"/>
</dbReference>
<dbReference type="EMBL" id="JTFC01000031">
    <property type="protein sequence ID" value="RUS55068.1"/>
    <property type="molecule type" value="Genomic_DNA"/>
</dbReference>
<sequence>MQRDMEYIRELLFQLEREEYTRTIQYRTEEGAKYKYHLDLLSDAGFVEVKMQRPTNTYIPLIQCPRITWDGHEYLDSIRKDNIWENVKERLSIRDLNLSSASFGIIKELATLELKKYLGI</sequence>
<organism evidence="1 2">
    <name type="scientific">Candidatus Kurthia intestinigallinarum</name>
    <dbReference type="NCBI Taxonomy" id="1562256"/>
    <lineage>
        <taxon>Bacteria</taxon>
        <taxon>Bacillati</taxon>
        <taxon>Bacillota</taxon>
        <taxon>Bacilli</taxon>
        <taxon>Bacillales</taxon>
        <taxon>Caryophanaceae</taxon>
        <taxon>Kurthia</taxon>
    </lineage>
</organism>
<name>A0A433RSE7_9BACL</name>
<dbReference type="OrthoDB" id="6960201at2"/>
<protein>
    <recommendedName>
        <fullName evidence="3">DUF2513 domain-containing protein</fullName>
    </recommendedName>
</protein>